<reference evidence="1" key="1">
    <citation type="submission" date="2020-01" db="EMBL/GenBank/DDBJ databases">
        <title>Whole-genome analyses of novel actinobacteria.</title>
        <authorList>
            <person name="Sahin N."/>
        </authorList>
    </citation>
    <scope>NUCLEOTIDE SEQUENCE</scope>
    <source>
        <strain evidence="1">YC537</strain>
    </source>
</reference>
<dbReference type="EMBL" id="JAAAHS010000573">
    <property type="protein sequence ID" value="NBE56743.1"/>
    <property type="molecule type" value="Genomic_DNA"/>
</dbReference>
<gene>
    <name evidence="1" type="ORF">GUY60_36040</name>
</gene>
<dbReference type="Proteomes" id="UP000598297">
    <property type="component" value="Unassembled WGS sequence"/>
</dbReference>
<evidence type="ECO:0000313" key="2">
    <source>
        <dbReference type="Proteomes" id="UP000598297"/>
    </source>
</evidence>
<evidence type="ECO:0000313" key="1">
    <source>
        <dbReference type="EMBL" id="NBE56743.1"/>
    </source>
</evidence>
<dbReference type="OrthoDB" id="3865442at2"/>
<dbReference type="RefSeq" id="WP_161705663.1">
    <property type="nucleotide sequence ID" value="NZ_JAAAHS010000573.1"/>
</dbReference>
<sequence>MNVTSPQWRDNPRLNQWLTAQENAFPAWRQATGGTWDFTPASLDRLEDVLLSRYAGYEEADAAHEDPFMSVAVWYLGETVRRAHPDAVWSCSPTPGEGSYARMSPLLTYATDLLGDTIREEIEWREETYDEVLPQRNPTSDIKALHISDRHLSEALDEYTAFQEYLDSVAG</sequence>
<organism evidence="1 2">
    <name type="scientific">Streptomyces boluensis</name>
    <dbReference type="NCBI Taxonomy" id="1775135"/>
    <lineage>
        <taxon>Bacteria</taxon>
        <taxon>Bacillati</taxon>
        <taxon>Actinomycetota</taxon>
        <taxon>Actinomycetes</taxon>
        <taxon>Kitasatosporales</taxon>
        <taxon>Streptomycetaceae</taxon>
        <taxon>Streptomyces</taxon>
    </lineage>
</organism>
<proteinExistence type="predicted"/>
<keyword evidence="2" id="KW-1185">Reference proteome</keyword>
<name>A0A964UYN6_9ACTN</name>
<accession>A0A964UYN6</accession>
<protein>
    <submittedName>
        <fullName evidence="1">Uncharacterized protein</fullName>
    </submittedName>
</protein>
<dbReference type="AlphaFoldDB" id="A0A964UYN6"/>
<comment type="caution">
    <text evidence="1">The sequence shown here is derived from an EMBL/GenBank/DDBJ whole genome shotgun (WGS) entry which is preliminary data.</text>
</comment>